<gene>
    <name evidence="2" type="ORF">DEACI_0989</name>
    <name evidence="3" type="ORF">DEACI_2324</name>
</gene>
<name>A0A8S0XAS9_9FIRM</name>
<dbReference type="KEGG" id="aacx:DEACI_0989"/>
<dbReference type="PANTHER" id="PTHR22916:SF3">
    <property type="entry name" value="UDP-GLCNAC:BETAGAL BETA-1,3-N-ACETYLGLUCOSAMINYLTRANSFERASE-LIKE PROTEIN 1"/>
    <property type="match status" value="1"/>
</dbReference>
<feature type="domain" description="Glycosyltransferase 2-like" evidence="1">
    <location>
        <begin position="7"/>
        <end position="166"/>
    </location>
</feature>
<dbReference type="InterPro" id="IPR029044">
    <property type="entry name" value="Nucleotide-diphossugar_trans"/>
</dbReference>
<dbReference type="Proteomes" id="UP001071230">
    <property type="component" value="Unassembled WGS sequence"/>
</dbReference>
<keyword evidence="2" id="KW-0808">Transferase</keyword>
<sequence>MLMPKVSVLIPTYNYARYLGAALGSVLDQSYPNLEIIVVDDGSTDNTREILRPWGARIRYIYEENGGTARALNTGLAAAGGKYVCWLSSDDVFYSDKVAKQVQLMESRPEFGFSYTSFCVIDAKGERQYDVRSPYYPERPDMVRNLIQGCFINGSTVIIRRTALERTGFFDEAMGTAHDYDLWFRLLRHFDCGALDEILSGYRWHGENGSRCVRPEFLLPVLARARALFPDWLS</sequence>
<dbReference type="Proteomes" id="UP000836597">
    <property type="component" value="Chromosome"/>
</dbReference>
<dbReference type="InterPro" id="IPR001173">
    <property type="entry name" value="Glyco_trans_2-like"/>
</dbReference>
<reference evidence="2" key="2">
    <citation type="submission" date="2020-01" db="EMBL/GenBank/DDBJ databases">
        <authorList>
            <person name="Hornung B."/>
        </authorList>
    </citation>
    <scope>NUCLEOTIDE SEQUENCE</scope>
    <source>
        <strain evidence="2">PacBioINE</strain>
    </source>
</reference>
<accession>A0A8S0XAS9</accession>
<dbReference type="AlphaFoldDB" id="A0A8S0XAS9"/>
<proteinExistence type="predicted"/>
<evidence type="ECO:0000259" key="1">
    <source>
        <dbReference type="Pfam" id="PF00535"/>
    </source>
</evidence>
<dbReference type="SUPFAM" id="SSF53448">
    <property type="entry name" value="Nucleotide-diphospho-sugar transferases"/>
    <property type="match status" value="1"/>
</dbReference>
<dbReference type="Gene3D" id="3.90.550.10">
    <property type="entry name" value="Spore Coat Polysaccharide Biosynthesis Protein SpsA, Chain A"/>
    <property type="match status" value="1"/>
</dbReference>
<dbReference type="PANTHER" id="PTHR22916">
    <property type="entry name" value="GLYCOSYLTRANSFERASE"/>
    <property type="match status" value="1"/>
</dbReference>
<dbReference type="RefSeq" id="WP_240984024.1">
    <property type="nucleotide sequence ID" value="NZ_CDGJ01000068.1"/>
</dbReference>
<dbReference type="EMBL" id="LR746496">
    <property type="protein sequence ID" value="CAA7600336.1"/>
    <property type="molecule type" value="Genomic_DNA"/>
</dbReference>
<dbReference type="EMBL" id="CDGJ01000068">
    <property type="protein sequence ID" value="CEJ07858.1"/>
    <property type="molecule type" value="Genomic_DNA"/>
</dbReference>
<protein>
    <submittedName>
        <fullName evidence="2 3">Glycosyl transferase</fullName>
    </submittedName>
</protein>
<dbReference type="GO" id="GO:0016758">
    <property type="term" value="F:hexosyltransferase activity"/>
    <property type="evidence" value="ECO:0007669"/>
    <property type="project" value="UniProtKB-ARBA"/>
</dbReference>
<keyword evidence="4" id="KW-1185">Reference proteome</keyword>
<organism evidence="2">
    <name type="scientific">Acididesulfobacillus acetoxydans</name>
    <dbReference type="NCBI Taxonomy" id="1561005"/>
    <lineage>
        <taxon>Bacteria</taxon>
        <taxon>Bacillati</taxon>
        <taxon>Bacillota</taxon>
        <taxon>Clostridia</taxon>
        <taxon>Eubacteriales</taxon>
        <taxon>Peptococcaceae</taxon>
        <taxon>Acididesulfobacillus</taxon>
    </lineage>
</organism>
<evidence type="ECO:0000313" key="3">
    <source>
        <dbReference type="EMBL" id="CEJ07858.1"/>
    </source>
</evidence>
<reference evidence="3" key="1">
    <citation type="submission" date="2014-11" db="EMBL/GenBank/DDBJ databases">
        <authorList>
            <person name="Hornung B.V."/>
        </authorList>
    </citation>
    <scope>NUCLEOTIDE SEQUENCE</scope>
    <source>
        <strain evidence="3">INE</strain>
    </source>
</reference>
<evidence type="ECO:0000313" key="2">
    <source>
        <dbReference type="EMBL" id="CAA7600336.1"/>
    </source>
</evidence>
<evidence type="ECO:0000313" key="4">
    <source>
        <dbReference type="Proteomes" id="UP001071230"/>
    </source>
</evidence>
<dbReference type="Pfam" id="PF00535">
    <property type="entry name" value="Glycos_transf_2"/>
    <property type="match status" value="1"/>
</dbReference>